<dbReference type="PANTHER" id="PTHR23327">
    <property type="entry name" value="RING FINGER PROTEIN 127"/>
    <property type="match status" value="1"/>
</dbReference>
<dbReference type="InterPro" id="IPR013083">
    <property type="entry name" value="Znf_RING/FYVE/PHD"/>
</dbReference>
<evidence type="ECO:0000256" key="2">
    <source>
        <dbReference type="ARBA" id="ARBA00022771"/>
    </source>
</evidence>
<dbReference type="SUPFAM" id="SSF57850">
    <property type="entry name" value="RING/U-box"/>
    <property type="match status" value="1"/>
</dbReference>
<evidence type="ECO:0000259" key="7">
    <source>
        <dbReference type="PROSITE" id="PS51382"/>
    </source>
</evidence>
<dbReference type="PANTHER" id="PTHR23327:SF51">
    <property type="entry name" value="TRANSCRIPTIONAL REGULATOR OF YEAST FORM ADHERENCE 3"/>
    <property type="match status" value="1"/>
</dbReference>
<dbReference type="SMART" id="SM00184">
    <property type="entry name" value="RING"/>
    <property type="match status" value="1"/>
</dbReference>
<evidence type="ECO:0000256" key="5">
    <source>
        <dbReference type="SAM" id="MobiDB-lite"/>
    </source>
</evidence>
<gene>
    <name evidence="8" type="ORF">K469DRAFT_732164</name>
</gene>
<dbReference type="PROSITE" id="PS51382">
    <property type="entry name" value="SPX"/>
    <property type="match status" value="1"/>
</dbReference>
<proteinExistence type="predicted"/>
<sequence length="479" mass="54684">MKFGRVFKECLKSEGFPPEWVESAISYQQLKKCINRLTNELAQVGLDPATLGQLLKHVEDYNTSAEADVDDERPFEYILSGEAPSGSDEDDKDRPSRTRRKPFHPKLLFYMNESTGQLHSARLDEETKSKLQMLAVATGMSRLRVTEEPDLEDSESRSIASKNSTGCSINGTLSNGCRRGPGHRTVEVPLTSDTEFFTKLSGELSGLENLQDREEKKLHSQIEELGSQIARLADPNHRRNKKLVTTWRKIFQIYVESDIFFGTTEVDHTAHDSEKATERFQKFADTIVQQGLATKFKKQESLEALNAFMQINQEILLGLRFGDINRTAMTKILKKFDKQTGLGVKTTFPGKIQYPEFSQHLAKAVCAEVHTQILSHVPQLDDYSCPMCTEIKWRPVKLRCGHIFCIRCLIVMQTKKQHRCPLCREKTVIDANSENLDLELADFLKKWFPDEVKAKQKYNEIMAGVDQYGEVYRDKCNVM</sequence>
<evidence type="ECO:0000256" key="4">
    <source>
        <dbReference type="PROSITE-ProRule" id="PRU00175"/>
    </source>
</evidence>
<dbReference type="PROSITE" id="PS50089">
    <property type="entry name" value="ZF_RING_2"/>
    <property type="match status" value="1"/>
</dbReference>
<keyword evidence="3" id="KW-0862">Zinc</keyword>
<dbReference type="GO" id="GO:0008270">
    <property type="term" value="F:zinc ion binding"/>
    <property type="evidence" value="ECO:0007669"/>
    <property type="project" value="UniProtKB-KW"/>
</dbReference>
<dbReference type="Gene3D" id="3.30.40.10">
    <property type="entry name" value="Zinc/RING finger domain, C3HC4 (zinc finger)"/>
    <property type="match status" value="1"/>
</dbReference>
<evidence type="ECO:0000259" key="6">
    <source>
        <dbReference type="PROSITE" id="PS50089"/>
    </source>
</evidence>
<dbReference type="InterPro" id="IPR017907">
    <property type="entry name" value="Znf_RING_CS"/>
</dbReference>
<evidence type="ECO:0000313" key="9">
    <source>
        <dbReference type="Proteomes" id="UP000800200"/>
    </source>
</evidence>
<keyword evidence="1" id="KW-0479">Metal-binding</keyword>
<dbReference type="OrthoDB" id="5588846at2759"/>
<dbReference type="InterPro" id="IPR001841">
    <property type="entry name" value="Znf_RING"/>
</dbReference>
<dbReference type="InterPro" id="IPR018957">
    <property type="entry name" value="Znf_C3HC4_RING-type"/>
</dbReference>
<keyword evidence="9" id="KW-1185">Reference proteome</keyword>
<keyword evidence="2 4" id="KW-0863">Zinc-finger</keyword>
<dbReference type="Proteomes" id="UP000800200">
    <property type="component" value="Unassembled WGS sequence"/>
</dbReference>
<evidence type="ECO:0000256" key="1">
    <source>
        <dbReference type="ARBA" id="ARBA00022723"/>
    </source>
</evidence>
<dbReference type="Pfam" id="PF00097">
    <property type="entry name" value="zf-C3HC4"/>
    <property type="match status" value="1"/>
</dbReference>
<dbReference type="EMBL" id="ML994681">
    <property type="protein sequence ID" value="KAF2177849.1"/>
    <property type="molecule type" value="Genomic_DNA"/>
</dbReference>
<accession>A0A6A6DHX0</accession>
<organism evidence="8 9">
    <name type="scientific">Zopfia rhizophila CBS 207.26</name>
    <dbReference type="NCBI Taxonomy" id="1314779"/>
    <lineage>
        <taxon>Eukaryota</taxon>
        <taxon>Fungi</taxon>
        <taxon>Dikarya</taxon>
        <taxon>Ascomycota</taxon>
        <taxon>Pezizomycotina</taxon>
        <taxon>Dothideomycetes</taxon>
        <taxon>Dothideomycetes incertae sedis</taxon>
        <taxon>Zopfiaceae</taxon>
        <taxon>Zopfia</taxon>
    </lineage>
</organism>
<name>A0A6A6DHX0_9PEZI</name>
<dbReference type="AlphaFoldDB" id="A0A6A6DHX0"/>
<reference evidence="8" key="1">
    <citation type="journal article" date="2020" name="Stud. Mycol.">
        <title>101 Dothideomycetes genomes: a test case for predicting lifestyles and emergence of pathogens.</title>
        <authorList>
            <person name="Haridas S."/>
            <person name="Albert R."/>
            <person name="Binder M."/>
            <person name="Bloem J."/>
            <person name="Labutti K."/>
            <person name="Salamov A."/>
            <person name="Andreopoulos B."/>
            <person name="Baker S."/>
            <person name="Barry K."/>
            <person name="Bills G."/>
            <person name="Bluhm B."/>
            <person name="Cannon C."/>
            <person name="Castanera R."/>
            <person name="Culley D."/>
            <person name="Daum C."/>
            <person name="Ezra D."/>
            <person name="Gonzalez J."/>
            <person name="Henrissat B."/>
            <person name="Kuo A."/>
            <person name="Liang C."/>
            <person name="Lipzen A."/>
            <person name="Lutzoni F."/>
            <person name="Magnuson J."/>
            <person name="Mondo S."/>
            <person name="Nolan M."/>
            <person name="Ohm R."/>
            <person name="Pangilinan J."/>
            <person name="Park H.-J."/>
            <person name="Ramirez L."/>
            <person name="Alfaro M."/>
            <person name="Sun H."/>
            <person name="Tritt A."/>
            <person name="Yoshinaga Y."/>
            <person name="Zwiers L.-H."/>
            <person name="Turgeon B."/>
            <person name="Goodwin S."/>
            <person name="Spatafora J."/>
            <person name="Crous P."/>
            <person name="Grigoriev I."/>
        </authorList>
    </citation>
    <scope>NUCLEOTIDE SEQUENCE</scope>
    <source>
        <strain evidence="8">CBS 207.26</strain>
    </source>
</reference>
<dbReference type="PROSITE" id="PS00518">
    <property type="entry name" value="ZF_RING_1"/>
    <property type="match status" value="1"/>
</dbReference>
<evidence type="ECO:0000256" key="3">
    <source>
        <dbReference type="ARBA" id="ARBA00022833"/>
    </source>
</evidence>
<feature type="domain" description="SPX" evidence="7">
    <location>
        <begin position="1"/>
        <end position="350"/>
    </location>
</feature>
<protein>
    <submittedName>
        <fullName evidence="8">RING-14 protein-like protein</fullName>
    </submittedName>
</protein>
<feature type="domain" description="RING-type" evidence="6">
    <location>
        <begin position="385"/>
        <end position="424"/>
    </location>
</feature>
<evidence type="ECO:0000313" key="8">
    <source>
        <dbReference type="EMBL" id="KAF2177849.1"/>
    </source>
</evidence>
<dbReference type="InterPro" id="IPR004331">
    <property type="entry name" value="SPX_dom"/>
</dbReference>
<dbReference type="Pfam" id="PF03105">
    <property type="entry name" value="SPX"/>
    <property type="match status" value="1"/>
</dbReference>
<feature type="region of interest" description="Disordered" evidence="5">
    <location>
        <begin position="79"/>
        <end position="104"/>
    </location>
</feature>